<dbReference type="SUPFAM" id="SSF52540">
    <property type="entry name" value="P-loop containing nucleoside triphosphate hydrolases"/>
    <property type="match status" value="2"/>
</dbReference>
<keyword evidence="1" id="KW-0547">Nucleotide-binding</keyword>
<dbReference type="InterPro" id="IPR038718">
    <property type="entry name" value="SNF2-like_sf"/>
</dbReference>
<feature type="compositionally biased region" description="Polar residues" evidence="4">
    <location>
        <begin position="1242"/>
        <end position="1259"/>
    </location>
</feature>
<dbReference type="SMART" id="SM00487">
    <property type="entry name" value="DEXDc"/>
    <property type="match status" value="1"/>
</dbReference>
<reference evidence="7" key="1">
    <citation type="journal article" date="2020" name="Fungal Divers.">
        <title>Resolving the Mortierellaceae phylogeny through synthesis of multi-gene phylogenetics and phylogenomics.</title>
        <authorList>
            <person name="Vandepol N."/>
            <person name="Liber J."/>
            <person name="Desiro A."/>
            <person name="Na H."/>
            <person name="Kennedy M."/>
            <person name="Barry K."/>
            <person name="Grigoriev I.V."/>
            <person name="Miller A.N."/>
            <person name="O'Donnell K."/>
            <person name="Stajich J.E."/>
            <person name="Bonito G."/>
        </authorList>
    </citation>
    <scope>NUCLEOTIDE SEQUENCE</scope>
    <source>
        <strain evidence="7">KOD948</strain>
    </source>
</reference>
<keyword evidence="2" id="KW-0378">Hydrolase</keyword>
<dbReference type="InterPro" id="IPR014001">
    <property type="entry name" value="Helicase_ATP-bd"/>
</dbReference>
<protein>
    <submittedName>
        <fullName evidence="7">Uncharacterized protein</fullName>
    </submittedName>
</protein>
<dbReference type="Gene3D" id="3.40.50.10810">
    <property type="entry name" value="Tandem AAA-ATPase domain"/>
    <property type="match status" value="1"/>
</dbReference>
<dbReference type="GO" id="GO:0016787">
    <property type="term" value="F:hydrolase activity"/>
    <property type="evidence" value="ECO:0007669"/>
    <property type="project" value="UniProtKB-KW"/>
</dbReference>
<evidence type="ECO:0000313" key="8">
    <source>
        <dbReference type="Proteomes" id="UP000726737"/>
    </source>
</evidence>
<dbReference type="GO" id="GO:0005634">
    <property type="term" value="C:nucleus"/>
    <property type="evidence" value="ECO:0007669"/>
    <property type="project" value="TreeGrafter"/>
</dbReference>
<comment type="caution">
    <text evidence="7">The sequence shown here is derived from an EMBL/GenBank/DDBJ whole genome shotgun (WGS) entry which is preliminary data.</text>
</comment>
<feature type="compositionally biased region" description="Low complexity" evidence="4">
    <location>
        <begin position="1307"/>
        <end position="1326"/>
    </location>
</feature>
<proteinExistence type="predicted"/>
<evidence type="ECO:0000256" key="4">
    <source>
        <dbReference type="SAM" id="MobiDB-lite"/>
    </source>
</evidence>
<dbReference type="SMART" id="SM00490">
    <property type="entry name" value="HELICc"/>
    <property type="match status" value="1"/>
</dbReference>
<dbReference type="Pfam" id="PF00271">
    <property type="entry name" value="Helicase_C"/>
    <property type="match status" value="1"/>
</dbReference>
<dbReference type="GO" id="GO:0005524">
    <property type="term" value="F:ATP binding"/>
    <property type="evidence" value="ECO:0007669"/>
    <property type="project" value="UniProtKB-KW"/>
</dbReference>
<dbReference type="OrthoDB" id="2801544at2759"/>
<dbReference type="PROSITE" id="PS51194">
    <property type="entry name" value="HELICASE_CTER"/>
    <property type="match status" value="1"/>
</dbReference>
<dbReference type="InterPro" id="IPR001650">
    <property type="entry name" value="Helicase_C-like"/>
</dbReference>
<organism evidence="7 8">
    <name type="scientific">Mortierella polycephala</name>
    <dbReference type="NCBI Taxonomy" id="41804"/>
    <lineage>
        <taxon>Eukaryota</taxon>
        <taxon>Fungi</taxon>
        <taxon>Fungi incertae sedis</taxon>
        <taxon>Mucoromycota</taxon>
        <taxon>Mortierellomycotina</taxon>
        <taxon>Mortierellomycetes</taxon>
        <taxon>Mortierellales</taxon>
        <taxon>Mortierellaceae</taxon>
        <taxon>Mortierella</taxon>
    </lineage>
</organism>
<evidence type="ECO:0000256" key="2">
    <source>
        <dbReference type="ARBA" id="ARBA00022801"/>
    </source>
</evidence>
<dbReference type="InterPro" id="IPR027417">
    <property type="entry name" value="P-loop_NTPase"/>
</dbReference>
<evidence type="ECO:0000313" key="7">
    <source>
        <dbReference type="EMBL" id="KAG0266854.1"/>
    </source>
</evidence>
<dbReference type="PROSITE" id="PS51192">
    <property type="entry name" value="HELICASE_ATP_BIND_1"/>
    <property type="match status" value="1"/>
</dbReference>
<evidence type="ECO:0000256" key="1">
    <source>
        <dbReference type="ARBA" id="ARBA00022741"/>
    </source>
</evidence>
<dbReference type="InterPro" id="IPR050628">
    <property type="entry name" value="SNF2_RAD54_helicase_TF"/>
</dbReference>
<evidence type="ECO:0000259" key="5">
    <source>
        <dbReference type="PROSITE" id="PS51192"/>
    </source>
</evidence>
<gene>
    <name evidence="7" type="ORF">BG011_000469</name>
</gene>
<feature type="region of interest" description="Disordered" evidence="4">
    <location>
        <begin position="1046"/>
        <end position="1082"/>
    </location>
</feature>
<name>A0A9P6U9U4_9FUNG</name>
<sequence length="1515" mass="170451">MTQLDSGIDPTWIPLGSWDTLRIPNSIAQSDNHFIPDNDSLTPRPFLASENAELRDQRLVHALQLLSDLCLVSYRQLYLVNGEGQQGSRLLIYGIPNIHDTYRQSGGSKNRMGQRAALVRRAMAMVLLNMNVDPCAFNNASQVTLDNCNNRTKLFQGDRDKRLIDIYMEMPSPGATDDPFVAAKTRRSPSKTVERILERTINEDSPRGMRTKLYRYQKNSLWKLLRRELCSDFILDPAYIPVQDMNGNTYYIHMTNEELSICLRPSVVWDDVAGGIICEDMGTGKTCLCIALILQTLHQSSKPPNIEAQLHCDLYPYTHSSEALDQDDLFMDASRRILRPGTEIPSLRDLAAAALKMNSVDYEQARNFVPSHIMDLLNRTCVYYVDEHSSGNIRPARSKQFRMADQSPEVYLTSSTLVIVPSNLMAQWLNEINKHTEDSMLKVYSISSATNKEIPEPMELMRYNMVLISRRRFAKEYEPGAYSIRRAKGKSPCPCKARYVNCRCPISRSISPLMQIRWKRVIVDEGHSLGVKLSDHALLAERLHADRRWICTGTPTLNLANLKPSSSSSVQTSLTDKGDLERLSTLFGSFLHLHPYAGDKDLFARVIQKPLIDRHNIVNGTSNVAWSMESASIISRLRHLMNRIMIRNKITDVELDVTLPPLHERIVRLDLEYFQVLALNGQIALLQANAVLTEREDQDYYFHPSNRKHLARLIDNLEDSCFWYPGGNNYMEQLQGALKNVFVAIEKHLGSNGLKYTDNDAKLLIEICEHLQKALHDQSWKAIQATQEIGYYCRDLPRPVQETHALIPATRLGVALEAHKAASGATVDAGEGGSSGSTLQRHMAGHTGGSDQTCIMLAKQINRLRADVLKSGRASEATISGMQTEEMAEDNLSRATILSSTSSKLNYIVSQILRHHNSEKCIVFCQSLASMYYIYEYLSLAKVRCLLYTTHGLTESERSDSIMTFNTSENVSAFIMDTKHAAFGIDLSSASRVYFVSPVWQTATMRQAVKRAHRIGQVRPVYVETLVIKDSFEEAILNRRREIDRGEESEPTYQPSNPVLGRNRKKGKERYVENTDPASKSVNAKNMMDDYKMRDVLSDISFMPLPQWATTNASSSPSSSCTVPSGSQESIGLSHVYPTLRDYIALQEGQSSDHAQLEIPVILPRKESDHVAQLQSPAQVQDELSATDWEMVNSQEQGADQEQHSDPGVANEDFQEFMPFQGISEGSMMSMDLTGSVGDPQGESSLNGQGNPSASTTMEQRYLEAKQAHERAEEARMAAINVAEQAREELAQLTRQYQAMMRQQPVAGSPQSDSQSSWASASTRQQVTQEVKIKTDIKDEQDVEINSGREIKAESDVDTKVKGEIKEDADLKAEEEIKLERDFKVESDIKDENAYKQEHQDMGMGMDLDPIIKAEPSMYIIFDDHDDDEEDGSRRDKAIDLRGHLGGFRGDRKEIMLLSDSDDEDNTKIKRDTSINGNIRKVSVTLPVVESIAADFKRSPGTGHRDDGIKRVRFA</sequence>
<keyword evidence="8" id="KW-1185">Reference proteome</keyword>
<accession>A0A9P6U9U4</accession>
<dbReference type="InterPro" id="IPR049730">
    <property type="entry name" value="SNF2/RAD54-like_C"/>
</dbReference>
<dbReference type="Gene3D" id="3.40.50.300">
    <property type="entry name" value="P-loop containing nucleotide triphosphate hydrolases"/>
    <property type="match status" value="1"/>
</dbReference>
<feature type="domain" description="Helicase C-terminal" evidence="6">
    <location>
        <begin position="908"/>
        <end position="1064"/>
    </location>
</feature>
<feature type="region of interest" description="Disordered" evidence="4">
    <location>
        <begin position="1302"/>
        <end position="1333"/>
    </location>
</feature>
<dbReference type="PANTHER" id="PTHR45626:SF51">
    <property type="entry name" value="SNF2-RELATED DOMAIN-CONTAINING PROTEIN"/>
    <property type="match status" value="1"/>
</dbReference>
<evidence type="ECO:0000259" key="6">
    <source>
        <dbReference type="PROSITE" id="PS51194"/>
    </source>
</evidence>
<dbReference type="PANTHER" id="PTHR45626">
    <property type="entry name" value="TRANSCRIPTION TERMINATION FACTOR 2-RELATED"/>
    <property type="match status" value="1"/>
</dbReference>
<dbReference type="Pfam" id="PF00176">
    <property type="entry name" value="SNF2-rel_dom"/>
    <property type="match status" value="1"/>
</dbReference>
<dbReference type="CDD" id="cd18793">
    <property type="entry name" value="SF2_C_SNF"/>
    <property type="match status" value="1"/>
</dbReference>
<feature type="region of interest" description="Disordered" evidence="4">
    <location>
        <begin position="1226"/>
        <end position="1259"/>
    </location>
</feature>
<feature type="domain" description="Helicase ATP-binding" evidence="5">
    <location>
        <begin position="417"/>
        <end position="573"/>
    </location>
</feature>
<dbReference type="GO" id="GO:0008094">
    <property type="term" value="F:ATP-dependent activity, acting on DNA"/>
    <property type="evidence" value="ECO:0007669"/>
    <property type="project" value="TreeGrafter"/>
</dbReference>
<dbReference type="InterPro" id="IPR000330">
    <property type="entry name" value="SNF2_N"/>
</dbReference>
<dbReference type="Proteomes" id="UP000726737">
    <property type="component" value="Unassembled WGS sequence"/>
</dbReference>
<keyword evidence="3" id="KW-0067">ATP-binding</keyword>
<dbReference type="EMBL" id="JAAAJA010000011">
    <property type="protein sequence ID" value="KAG0266854.1"/>
    <property type="molecule type" value="Genomic_DNA"/>
</dbReference>
<dbReference type="GO" id="GO:0006281">
    <property type="term" value="P:DNA repair"/>
    <property type="evidence" value="ECO:0007669"/>
    <property type="project" value="TreeGrafter"/>
</dbReference>
<evidence type="ECO:0000256" key="3">
    <source>
        <dbReference type="ARBA" id="ARBA00022840"/>
    </source>
</evidence>